<proteinExistence type="predicted"/>
<organism evidence="1 2">
    <name type="scientific">Flavimaribacter sediminis</name>
    <dbReference type="NCBI Taxonomy" id="2865987"/>
    <lineage>
        <taxon>Bacteria</taxon>
        <taxon>Pseudomonadati</taxon>
        <taxon>Pseudomonadota</taxon>
        <taxon>Alphaproteobacteria</taxon>
        <taxon>Hyphomicrobiales</taxon>
        <taxon>Rhizobiaceae</taxon>
        <taxon>Flavimaribacter</taxon>
    </lineage>
</organism>
<dbReference type="Proteomes" id="UP001196509">
    <property type="component" value="Unassembled WGS sequence"/>
</dbReference>
<dbReference type="AlphaFoldDB" id="A0AAE2ZJB7"/>
<dbReference type="RefSeq" id="WP_220226756.1">
    <property type="nucleotide sequence ID" value="NZ_JAICBX010000001.1"/>
</dbReference>
<reference evidence="1" key="1">
    <citation type="submission" date="2021-08" db="EMBL/GenBank/DDBJ databases">
        <title>Hoeflea bacterium WL0058 sp. nov., isolated from the sediment.</title>
        <authorList>
            <person name="Wang L."/>
            <person name="Zhang D."/>
        </authorList>
    </citation>
    <scope>NUCLEOTIDE SEQUENCE</scope>
    <source>
        <strain evidence="1">WL0058</strain>
    </source>
</reference>
<protein>
    <submittedName>
        <fullName evidence="1">Uncharacterized protein</fullName>
    </submittedName>
</protein>
<dbReference type="EMBL" id="JAICBX010000001">
    <property type="protein sequence ID" value="MBW8636046.1"/>
    <property type="molecule type" value="Genomic_DNA"/>
</dbReference>
<comment type="caution">
    <text evidence="1">The sequence shown here is derived from an EMBL/GenBank/DDBJ whole genome shotgun (WGS) entry which is preliminary data.</text>
</comment>
<evidence type="ECO:0000313" key="1">
    <source>
        <dbReference type="EMBL" id="MBW8636046.1"/>
    </source>
</evidence>
<evidence type="ECO:0000313" key="2">
    <source>
        <dbReference type="Proteomes" id="UP001196509"/>
    </source>
</evidence>
<name>A0AAE2ZJB7_9HYPH</name>
<keyword evidence="2" id="KW-1185">Reference proteome</keyword>
<gene>
    <name evidence="1" type="ORF">K1W69_02520</name>
</gene>
<accession>A0AAE2ZJB7</accession>
<sequence length="112" mass="12547">MVETLAITNCNRDMERFGRQLPAVKGLGDPTRLYSKDYFNKVSRLAPSRSQGWHYLWRHLLRPNGAGAVELMNTGRRAVFAEYCSAMTALELAPSQFEETGKPVASITIKGE</sequence>